<evidence type="ECO:0000313" key="3">
    <source>
        <dbReference type="EMBL" id="QHT20566.1"/>
    </source>
</evidence>
<name>A0A6C0DUD5_9ZZZZ</name>
<reference evidence="3" key="1">
    <citation type="journal article" date="2020" name="Nature">
        <title>Giant virus diversity and host interactions through global metagenomics.</title>
        <authorList>
            <person name="Schulz F."/>
            <person name="Roux S."/>
            <person name="Paez-Espino D."/>
            <person name="Jungbluth S."/>
            <person name="Walsh D.A."/>
            <person name="Denef V.J."/>
            <person name="McMahon K.D."/>
            <person name="Konstantinidis K.T."/>
            <person name="Eloe-Fadrosh E.A."/>
            <person name="Kyrpides N.C."/>
            <person name="Woyke T."/>
        </authorList>
    </citation>
    <scope>NUCLEOTIDE SEQUENCE</scope>
    <source>
        <strain evidence="3">GVMAG-M-3300023174-68</strain>
    </source>
</reference>
<feature type="domain" description="PNPLA" evidence="2">
    <location>
        <begin position="7"/>
        <end position="184"/>
    </location>
</feature>
<keyword evidence="1" id="KW-0443">Lipid metabolism</keyword>
<dbReference type="InterPro" id="IPR002641">
    <property type="entry name" value="PNPLA_dom"/>
</dbReference>
<dbReference type="SUPFAM" id="SSF52151">
    <property type="entry name" value="FabD/lysophospholipase-like"/>
    <property type="match status" value="1"/>
</dbReference>
<protein>
    <recommendedName>
        <fullName evidence="2">PNPLA domain-containing protein</fullName>
    </recommendedName>
</protein>
<accession>A0A6C0DUD5</accession>
<proteinExistence type="predicted"/>
<evidence type="ECO:0000256" key="1">
    <source>
        <dbReference type="ARBA" id="ARBA00023098"/>
    </source>
</evidence>
<dbReference type="InterPro" id="IPR052580">
    <property type="entry name" value="Lipid_Hydrolase"/>
</dbReference>
<dbReference type="Pfam" id="PF01734">
    <property type="entry name" value="Patatin"/>
    <property type="match status" value="1"/>
</dbReference>
<dbReference type="PANTHER" id="PTHR46394:SF1">
    <property type="entry name" value="PNPLA DOMAIN-CONTAINING PROTEIN"/>
    <property type="match status" value="1"/>
</dbReference>
<dbReference type="GO" id="GO:0006629">
    <property type="term" value="P:lipid metabolic process"/>
    <property type="evidence" value="ECO:0007669"/>
    <property type="project" value="UniProtKB-KW"/>
</dbReference>
<dbReference type="InterPro" id="IPR016035">
    <property type="entry name" value="Acyl_Trfase/lysoPLipase"/>
</dbReference>
<organism evidence="3">
    <name type="scientific">viral metagenome</name>
    <dbReference type="NCBI Taxonomy" id="1070528"/>
    <lineage>
        <taxon>unclassified sequences</taxon>
        <taxon>metagenomes</taxon>
        <taxon>organismal metagenomes</taxon>
    </lineage>
</organism>
<dbReference type="PROSITE" id="PS51635">
    <property type="entry name" value="PNPLA"/>
    <property type="match status" value="1"/>
</dbReference>
<dbReference type="Gene3D" id="3.40.1090.10">
    <property type="entry name" value="Cytosolic phospholipase A2 catalytic domain"/>
    <property type="match status" value="2"/>
</dbReference>
<sequence length="277" mass="31381">MGKIDTLVLSGGGVKGIAYVGVFKKLRELKVEIKEICSVSVGSMMGLLYVLGYNYEELVSEIKMQNMDTLRDINIGNFLNKYGIDTGKNIIKWIEGLLEGKGYSKDITFIELYNSTRIKYRVLATNLNKYETVIFDYINCPDMKITRAIRMSIGIPFVFTVQKYKGDVLVDGAIVNNYPIDLYGDKLENVLGIKMENGTKGNVNQVIGDISGYIFNVMNCFLLHRSKLLLDEYKIRTLSVTINKVISTMSFNITDEEKQMLLECGYKSACEFFTEKV</sequence>
<dbReference type="AlphaFoldDB" id="A0A6C0DUD5"/>
<dbReference type="EMBL" id="MN739679">
    <property type="protein sequence ID" value="QHT20566.1"/>
    <property type="molecule type" value="Genomic_DNA"/>
</dbReference>
<evidence type="ECO:0000259" key="2">
    <source>
        <dbReference type="PROSITE" id="PS51635"/>
    </source>
</evidence>
<dbReference type="PANTHER" id="PTHR46394">
    <property type="entry name" value="ANNEXIN"/>
    <property type="match status" value="1"/>
</dbReference>